<proteinExistence type="predicted"/>
<reference evidence="2" key="1">
    <citation type="submission" date="2015-09" db="EMBL/GenBank/DDBJ databases">
        <authorList>
            <consortium name="Pathogen Informatics"/>
        </authorList>
    </citation>
    <scope>NUCLEOTIDE SEQUENCE [LARGE SCALE GENOMIC DNA]</scope>
    <source>
        <strain evidence="2">Lake Konstanz</strain>
    </source>
</reference>
<name>A0A0S4J3Y1_BODSA</name>
<evidence type="ECO:0000313" key="1">
    <source>
        <dbReference type="EMBL" id="CUG85926.1"/>
    </source>
</evidence>
<protein>
    <submittedName>
        <fullName evidence="1">GPI-anchored surface protein, putative</fullName>
    </submittedName>
</protein>
<accession>A0A0S4J3Y1</accession>
<gene>
    <name evidence="1" type="ORF">BSAL_91110</name>
</gene>
<dbReference type="Proteomes" id="UP000051952">
    <property type="component" value="Unassembled WGS sequence"/>
</dbReference>
<dbReference type="AlphaFoldDB" id="A0A0S4J3Y1"/>
<keyword evidence="2" id="KW-1185">Reference proteome</keyword>
<organism evidence="1 2">
    <name type="scientific">Bodo saltans</name>
    <name type="common">Flagellated protozoan</name>
    <dbReference type="NCBI Taxonomy" id="75058"/>
    <lineage>
        <taxon>Eukaryota</taxon>
        <taxon>Discoba</taxon>
        <taxon>Euglenozoa</taxon>
        <taxon>Kinetoplastea</taxon>
        <taxon>Metakinetoplastina</taxon>
        <taxon>Eubodonida</taxon>
        <taxon>Bodonidae</taxon>
        <taxon>Bodo</taxon>
    </lineage>
</organism>
<evidence type="ECO:0000313" key="2">
    <source>
        <dbReference type="Proteomes" id="UP000051952"/>
    </source>
</evidence>
<dbReference type="VEuPathDB" id="TriTrypDB:BSAL_91110"/>
<dbReference type="EMBL" id="CYKH01001210">
    <property type="protein sequence ID" value="CUG85926.1"/>
    <property type="molecule type" value="Genomic_DNA"/>
</dbReference>
<sequence>MSAPASVEDVAEQLRIYAISDNIYALLCAAVAVTQFFWGRGYYCLCRQSNGMKVLMNQEGKRAKYAAARMYDGNIIDHLVTDFCKKVAAVEPRTSLNLVYRPGDNHVELDKRGVGMFCFAEHSTLFLVIIDPHDGAKQPIGITYERTLNLMAGARQDAMINFSVYSVPASSSNNADTAAAFAVDALKQHLSIVRTSLTAHELLTSHHFLATHRIPVRRVSGVPICIAASPSDFRMLSERFVDCRGEGRELTSALLVNYKDERSWHVNRGGVALIGGESGSGKTWEMLTNFYDQTDLTVYIRVNEVLKTCNAERFRKGTDGRNSEFCDLLAQAVVSAIDNVCKPLEERLRMMSTEEDDWRVSHTPFRVRICFDEIGDNPVLIRACCSEDTNGNMRRALGWAGWVEVRMFAAGTGLGTVNNASGRESGYFKRRVILGAPRGISLYWTCRLRLLKLQGTEGNNVDGATRRRCEELEGAVTRLCHCWSGPDDARAKALCTRDKLLWAAFAEDQSTRVSNRTARLPLSANCAAPGRLDLVTEAIFSAVESDGACVQALGNQQLAALMMAQCAIVAQRACDDGASVKTILTHIRSDVLQPVLRKFRRHNGLHDVTATEARLLLVESLRHAIFGGYCNVDGDEAAEYGANALMIHRGVLVDEAMFIDAFDSNKAVYVRVYDSERVAKMKRNSPYPYIACYRKDVGRYSISAAMVLVLSHLMYQ</sequence>